<dbReference type="Pfam" id="PF07690">
    <property type="entry name" value="MFS_1"/>
    <property type="match status" value="1"/>
</dbReference>
<feature type="transmembrane region" description="Helical" evidence="6">
    <location>
        <begin position="383"/>
        <end position="403"/>
    </location>
</feature>
<dbReference type="PANTHER" id="PTHR42718:SF9">
    <property type="entry name" value="MAJOR FACILITATOR SUPERFAMILY MULTIDRUG TRANSPORTER MFSC"/>
    <property type="match status" value="1"/>
</dbReference>
<keyword evidence="5 6" id="KW-0472">Membrane</keyword>
<dbReference type="RefSeq" id="WP_003609356.1">
    <property type="nucleotide sequence ID" value="NZ_ALXH01000026.1"/>
</dbReference>
<dbReference type="GeneID" id="57978881"/>
<keyword evidence="3 6" id="KW-0812">Transmembrane</keyword>
<dbReference type="PROSITE" id="PS50850">
    <property type="entry name" value="MFS"/>
    <property type="match status" value="1"/>
</dbReference>
<evidence type="ECO:0000256" key="5">
    <source>
        <dbReference type="ARBA" id="ARBA00023136"/>
    </source>
</evidence>
<evidence type="ECO:0000256" key="3">
    <source>
        <dbReference type="ARBA" id="ARBA00022692"/>
    </source>
</evidence>
<dbReference type="InterPro" id="IPR036259">
    <property type="entry name" value="MFS_trans_sf"/>
</dbReference>
<evidence type="ECO:0000256" key="1">
    <source>
        <dbReference type="ARBA" id="ARBA00004651"/>
    </source>
</evidence>
<feature type="transmembrane region" description="Helical" evidence="6">
    <location>
        <begin position="49"/>
        <end position="69"/>
    </location>
</feature>
<proteinExistence type="predicted"/>
<feature type="transmembrane region" description="Helical" evidence="6">
    <location>
        <begin position="7"/>
        <end position="29"/>
    </location>
</feature>
<evidence type="ECO:0000313" key="10">
    <source>
        <dbReference type="Proteomes" id="UP000728106"/>
    </source>
</evidence>
<dbReference type="PRINTS" id="PR01036">
    <property type="entry name" value="TCRTETB"/>
</dbReference>
<protein>
    <submittedName>
        <fullName evidence="9">Multidrug efflux MFS transporter</fullName>
    </submittedName>
</protein>
<evidence type="ECO:0000256" key="2">
    <source>
        <dbReference type="ARBA" id="ARBA00022448"/>
    </source>
</evidence>
<evidence type="ECO:0000256" key="4">
    <source>
        <dbReference type="ARBA" id="ARBA00022989"/>
    </source>
</evidence>
<evidence type="ECO:0000313" key="8">
    <source>
        <dbReference type="EMBL" id="MBJ7631919.1"/>
    </source>
</evidence>
<comment type="subcellular location">
    <subcellularLocation>
        <location evidence="1">Cell membrane</location>
        <topology evidence="1">Multi-pass membrane protein</topology>
    </subcellularLocation>
</comment>
<dbReference type="InterPro" id="IPR011701">
    <property type="entry name" value="MFS"/>
</dbReference>
<dbReference type="Proteomes" id="UP000808038">
    <property type="component" value="Unassembled WGS sequence"/>
</dbReference>
<feature type="transmembrane region" description="Helical" evidence="6">
    <location>
        <begin position="423"/>
        <end position="441"/>
    </location>
</feature>
<evidence type="ECO:0000256" key="6">
    <source>
        <dbReference type="SAM" id="Phobius"/>
    </source>
</evidence>
<gene>
    <name evidence="9" type="ORF">HAU20_07065</name>
    <name evidence="8" type="ORF">HAU43_02205</name>
</gene>
<feature type="domain" description="Major facilitator superfamily (MFS) profile" evidence="7">
    <location>
        <begin position="7"/>
        <end position="445"/>
    </location>
</feature>
<evidence type="ECO:0000259" key="7">
    <source>
        <dbReference type="PROSITE" id="PS50850"/>
    </source>
</evidence>
<feature type="transmembrane region" description="Helical" evidence="6">
    <location>
        <begin position="166"/>
        <end position="184"/>
    </location>
</feature>
<dbReference type="SUPFAM" id="SSF103473">
    <property type="entry name" value="MFS general substrate transporter"/>
    <property type="match status" value="1"/>
</dbReference>
<dbReference type="EMBL" id="JAAOCP010000007">
    <property type="protein sequence ID" value="MBJ7639139.1"/>
    <property type="molecule type" value="Genomic_DNA"/>
</dbReference>
<feature type="transmembrane region" description="Helical" evidence="6">
    <location>
        <begin position="106"/>
        <end position="124"/>
    </location>
</feature>
<feature type="transmembrane region" description="Helical" evidence="6">
    <location>
        <begin position="344"/>
        <end position="362"/>
    </location>
</feature>
<dbReference type="InterPro" id="IPR020846">
    <property type="entry name" value="MFS_dom"/>
</dbReference>
<evidence type="ECO:0000313" key="9">
    <source>
        <dbReference type="EMBL" id="MBJ7639139.1"/>
    </source>
</evidence>
<keyword evidence="10" id="KW-1185">Reference proteome</keyword>
<feature type="transmembrane region" description="Helical" evidence="6">
    <location>
        <begin position="76"/>
        <end position="94"/>
    </location>
</feature>
<accession>A0A413FQQ3</accession>
<dbReference type="GO" id="GO:0005886">
    <property type="term" value="C:plasma membrane"/>
    <property type="evidence" value="ECO:0007669"/>
    <property type="project" value="UniProtKB-SubCell"/>
</dbReference>
<dbReference type="PANTHER" id="PTHR42718">
    <property type="entry name" value="MAJOR FACILITATOR SUPERFAMILY MULTIDRUG TRANSPORTER MFSC"/>
    <property type="match status" value="1"/>
</dbReference>
<keyword evidence="2" id="KW-0813">Transport</keyword>
<keyword evidence="4 6" id="KW-1133">Transmembrane helix</keyword>
<dbReference type="GO" id="GO:0022857">
    <property type="term" value="F:transmembrane transporter activity"/>
    <property type="evidence" value="ECO:0007669"/>
    <property type="project" value="InterPro"/>
</dbReference>
<name>A0A413FQQ3_WEICO</name>
<feature type="transmembrane region" description="Helical" evidence="6">
    <location>
        <begin position="256"/>
        <end position="274"/>
    </location>
</feature>
<dbReference type="EMBL" id="JAAOCX010000002">
    <property type="protein sequence ID" value="MBJ7631919.1"/>
    <property type="molecule type" value="Genomic_DNA"/>
</dbReference>
<dbReference type="Gene3D" id="1.20.1250.20">
    <property type="entry name" value="MFS general substrate transporter like domains"/>
    <property type="match status" value="1"/>
</dbReference>
<dbReference type="AlphaFoldDB" id="A0A413FQQ3"/>
<organism evidence="9 10">
    <name type="scientific">Weissella confusa</name>
    <name type="common">Lactobacillus confusus</name>
    <dbReference type="NCBI Taxonomy" id="1583"/>
    <lineage>
        <taxon>Bacteria</taxon>
        <taxon>Bacillati</taxon>
        <taxon>Bacillota</taxon>
        <taxon>Bacilli</taxon>
        <taxon>Lactobacillales</taxon>
        <taxon>Lactobacillaceae</taxon>
        <taxon>Weissella</taxon>
    </lineage>
</organism>
<feature type="transmembrane region" description="Helical" evidence="6">
    <location>
        <begin position="136"/>
        <end position="154"/>
    </location>
</feature>
<dbReference type="Gene3D" id="1.20.1720.10">
    <property type="entry name" value="Multidrug resistance protein D"/>
    <property type="match status" value="1"/>
</dbReference>
<feature type="transmembrane region" description="Helical" evidence="6">
    <location>
        <begin position="220"/>
        <end position="236"/>
    </location>
</feature>
<dbReference type="Proteomes" id="UP000728106">
    <property type="component" value="Unassembled WGS sequence"/>
</dbReference>
<feature type="transmembrane region" description="Helical" evidence="6">
    <location>
        <begin position="286"/>
        <end position="308"/>
    </location>
</feature>
<reference evidence="9" key="1">
    <citation type="submission" date="2020-02" db="EMBL/GenBank/DDBJ databases">
        <authorList>
            <person name="Fontana A."/>
            <person name="Patrone V."/>
            <person name="Morelli L."/>
        </authorList>
    </citation>
    <scope>NUCLEOTIDE SEQUENCE</scope>
    <source>
        <strain evidence="8">CCUG 30943</strain>
        <strain evidence="9">CCUG 43002</strain>
    </source>
</reference>
<sequence length="449" mass="48494">MQAKEWHVLRAVIAAGIMSFSGVLIETSMNVTFPTLMNEFQTDANGVQWVTTGYLLAIAVIVPLSAFLIRNYSPRRLFIIANLLFLVGVILDGFAPNLLVLLTGRVFQGIGTGIALPLMFDIILTKSPLDRRGVMMGIGTMTTSIAPAIGPTYGGILLNSLGWRSIFWFLIVLLVASLIMGLTSMPVETVKRTESFAFGAFVFLGLGLALLLMAVERLSLMFLIGAVVLLVIFAFLNKRRQLLNLAILRHSRYDRLMISFLVYQAILLGLSFILPNYLQLGLGRTATAAGLFMFPGAVIGSVLAPVSGRVLDKFGAVKPILFGLSVATLAMVLMAVFFKELSFWTLMLTHMLLMVGIGFSYANLMTITLSSLAPSENADGNSVLNTLQQFVGASATAIVAQIFASATDRHIGDGVVTGSQSGVIFLTVLMIVSILAFFTVMRSVKTANK</sequence>
<feature type="transmembrane region" description="Helical" evidence="6">
    <location>
        <begin position="320"/>
        <end position="338"/>
    </location>
</feature>
<reference evidence="9 10" key="2">
    <citation type="journal article" date="2021" name="Int. J. Food Microbiol.">
        <title>Safety demonstration of a microbial species for use in the food chain: Weissella confusa.</title>
        <authorList>
            <person name="Bourdichon F."/>
            <person name="Patrone V."/>
            <person name="Fontana A."/>
            <person name="Milani G."/>
            <person name="Morelli L."/>
        </authorList>
    </citation>
    <scope>NUCLEOTIDE SEQUENCE [LARGE SCALE GENOMIC DNA]</scope>
    <source>
        <strain evidence="8">CCUG 30943</strain>
        <strain evidence="9 10">CCUG 43002</strain>
    </source>
</reference>
<feature type="transmembrane region" description="Helical" evidence="6">
    <location>
        <begin position="196"/>
        <end position="214"/>
    </location>
</feature>
<comment type="caution">
    <text evidence="9">The sequence shown here is derived from an EMBL/GenBank/DDBJ whole genome shotgun (WGS) entry which is preliminary data.</text>
</comment>